<organism evidence="3 4">
    <name type="scientific">Cinara cedri</name>
    <dbReference type="NCBI Taxonomy" id="506608"/>
    <lineage>
        <taxon>Eukaryota</taxon>
        <taxon>Metazoa</taxon>
        <taxon>Ecdysozoa</taxon>
        <taxon>Arthropoda</taxon>
        <taxon>Hexapoda</taxon>
        <taxon>Insecta</taxon>
        <taxon>Pterygota</taxon>
        <taxon>Neoptera</taxon>
        <taxon>Paraneoptera</taxon>
        <taxon>Hemiptera</taxon>
        <taxon>Sternorrhyncha</taxon>
        <taxon>Aphidomorpha</taxon>
        <taxon>Aphidoidea</taxon>
        <taxon>Aphididae</taxon>
        <taxon>Lachninae</taxon>
        <taxon>Cinara</taxon>
    </lineage>
</organism>
<feature type="transmembrane region" description="Helical" evidence="1">
    <location>
        <begin position="165"/>
        <end position="187"/>
    </location>
</feature>
<accession>A0A5E4MUF1</accession>
<evidence type="ECO:0000256" key="1">
    <source>
        <dbReference type="SAM" id="Phobius"/>
    </source>
</evidence>
<reference evidence="3 4" key="1">
    <citation type="submission" date="2019-08" db="EMBL/GenBank/DDBJ databases">
        <authorList>
            <person name="Alioto T."/>
            <person name="Alioto T."/>
            <person name="Gomez Garrido J."/>
        </authorList>
    </citation>
    <scope>NUCLEOTIDE SEQUENCE [LARGE SCALE GENOMIC DNA]</scope>
</reference>
<name>A0A5E4MUF1_9HEMI</name>
<sequence length="190" mass="21789">MEEPLLPDEELEFQKIQGLDLILKSVNCEQYKSKFEDNEINEQAMLLLTESDLKYLEIKDKDCTSILNAINILRKTINSTEIKLSNEDISNIQSNICGQLGNIALILNHIYCSINNDKNKFDDILIDDYLSSIDAALMLKPYMEAEEKNIEKSLKRIYKIKNRRSILITTTACTLLLLGVGLTIRYLNKP</sequence>
<dbReference type="Proteomes" id="UP000325440">
    <property type="component" value="Unassembled WGS sequence"/>
</dbReference>
<evidence type="ECO:0000259" key="2">
    <source>
        <dbReference type="Pfam" id="PF00536"/>
    </source>
</evidence>
<dbReference type="InterPro" id="IPR013761">
    <property type="entry name" value="SAM/pointed_sf"/>
</dbReference>
<dbReference type="EMBL" id="CABPRJ010001429">
    <property type="protein sequence ID" value="VVC35922.1"/>
    <property type="molecule type" value="Genomic_DNA"/>
</dbReference>
<proteinExistence type="predicted"/>
<evidence type="ECO:0000313" key="3">
    <source>
        <dbReference type="EMBL" id="VVC35922.1"/>
    </source>
</evidence>
<dbReference type="CDD" id="cd09487">
    <property type="entry name" value="SAM_superfamily"/>
    <property type="match status" value="1"/>
</dbReference>
<dbReference type="Gene3D" id="1.10.150.50">
    <property type="entry name" value="Transcription Factor, Ets-1"/>
    <property type="match status" value="1"/>
</dbReference>
<dbReference type="SUPFAM" id="SSF47769">
    <property type="entry name" value="SAM/Pointed domain"/>
    <property type="match status" value="1"/>
</dbReference>
<keyword evidence="1" id="KW-1133">Transmembrane helix</keyword>
<dbReference type="AlphaFoldDB" id="A0A5E4MUF1"/>
<evidence type="ECO:0000313" key="4">
    <source>
        <dbReference type="Proteomes" id="UP000325440"/>
    </source>
</evidence>
<dbReference type="Pfam" id="PF00536">
    <property type="entry name" value="SAM_1"/>
    <property type="match status" value="1"/>
</dbReference>
<protein>
    <submittedName>
        <fullName evidence="3">Sterile alpha motif/pointed domain,Sterile alpha motif domain</fullName>
    </submittedName>
</protein>
<feature type="domain" description="SAM" evidence="2">
    <location>
        <begin position="23"/>
        <end position="71"/>
    </location>
</feature>
<keyword evidence="1" id="KW-0812">Transmembrane</keyword>
<keyword evidence="4" id="KW-1185">Reference proteome</keyword>
<dbReference type="InterPro" id="IPR001660">
    <property type="entry name" value="SAM"/>
</dbReference>
<keyword evidence="1" id="KW-0472">Membrane</keyword>
<gene>
    <name evidence="3" type="ORF">CINCED_3A016880</name>
</gene>
<dbReference type="OrthoDB" id="6621358at2759"/>